<dbReference type="Proteomes" id="UP000825886">
    <property type="component" value="Chromosome"/>
</dbReference>
<feature type="transmembrane region" description="Helical" evidence="8">
    <location>
        <begin position="193"/>
        <end position="212"/>
    </location>
</feature>
<evidence type="ECO:0000256" key="2">
    <source>
        <dbReference type="ARBA" id="ARBA00022448"/>
    </source>
</evidence>
<keyword evidence="5 8" id="KW-0812">Transmembrane</keyword>
<feature type="transmembrane region" description="Helical" evidence="8">
    <location>
        <begin position="57"/>
        <end position="81"/>
    </location>
</feature>
<keyword evidence="2 8" id="KW-0813">Transport</keyword>
<gene>
    <name evidence="10" type="ORF">K6K13_05280</name>
</gene>
<dbReference type="InterPro" id="IPR051322">
    <property type="entry name" value="AA_ABC_Transporter_Permease"/>
</dbReference>
<feature type="transmembrane region" description="Helical" evidence="8">
    <location>
        <begin position="87"/>
        <end position="109"/>
    </location>
</feature>
<keyword evidence="4" id="KW-0997">Cell inner membrane</keyword>
<feature type="transmembrane region" description="Helical" evidence="8">
    <location>
        <begin position="23"/>
        <end position="45"/>
    </location>
</feature>
<proteinExistence type="inferred from homology"/>
<evidence type="ECO:0000256" key="1">
    <source>
        <dbReference type="ARBA" id="ARBA00004429"/>
    </source>
</evidence>
<evidence type="ECO:0000256" key="5">
    <source>
        <dbReference type="ARBA" id="ARBA00022692"/>
    </source>
</evidence>
<reference evidence="10 11" key="1">
    <citation type="submission" date="2021-08" db="EMBL/GenBank/DDBJ databases">
        <title>Culture and genomic analysis of Symbiopectobacterium purcellii sp. nov. gen. nov., isolated from the leafhopper Empoasca decipiens.</title>
        <authorList>
            <person name="Nadal-Jimenez P."/>
            <person name="Siozios S."/>
            <person name="Halliday N."/>
            <person name="Camara M."/>
            <person name="Hurst G.D.D."/>
        </authorList>
    </citation>
    <scope>NUCLEOTIDE SEQUENCE [LARGE SCALE GENOMIC DNA]</scope>
    <source>
        <strain evidence="10 11">SyEd1</strain>
    </source>
</reference>
<evidence type="ECO:0000256" key="3">
    <source>
        <dbReference type="ARBA" id="ARBA00022475"/>
    </source>
</evidence>
<evidence type="ECO:0000256" key="7">
    <source>
        <dbReference type="ARBA" id="ARBA00023136"/>
    </source>
</evidence>
<dbReference type="Gene3D" id="1.10.3720.10">
    <property type="entry name" value="MetI-like"/>
    <property type="match status" value="1"/>
</dbReference>
<keyword evidence="11" id="KW-1185">Reference proteome</keyword>
<dbReference type="PANTHER" id="PTHR30450">
    <property type="entry name" value="ABC TRANSPORTER PERMEASE"/>
    <property type="match status" value="1"/>
</dbReference>
<accession>A0ABX9ANR3</accession>
<keyword evidence="3" id="KW-1003">Cell membrane</keyword>
<dbReference type="CDD" id="cd06261">
    <property type="entry name" value="TM_PBP2"/>
    <property type="match status" value="1"/>
</dbReference>
<feature type="domain" description="ABC transmembrane type-1" evidence="9">
    <location>
        <begin position="18"/>
        <end position="210"/>
    </location>
</feature>
<evidence type="ECO:0000313" key="10">
    <source>
        <dbReference type="EMBL" id="QZN96823.1"/>
    </source>
</evidence>
<dbReference type="InterPro" id="IPR000515">
    <property type="entry name" value="MetI-like"/>
</dbReference>
<organism evidence="10 11">
    <name type="scientific">Symbiopectobacterium purcellii</name>
    <dbReference type="NCBI Taxonomy" id="2871826"/>
    <lineage>
        <taxon>Bacteria</taxon>
        <taxon>Pseudomonadati</taxon>
        <taxon>Pseudomonadota</taxon>
        <taxon>Gammaproteobacteria</taxon>
        <taxon>Enterobacterales</taxon>
        <taxon>Enterobacteriaceae</taxon>
    </lineage>
</organism>
<dbReference type="InterPro" id="IPR035906">
    <property type="entry name" value="MetI-like_sf"/>
</dbReference>
<comment type="similarity">
    <text evidence="8">Belongs to the binding-protein-dependent transport system permease family.</text>
</comment>
<feature type="transmembrane region" description="Helical" evidence="8">
    <location>
        <begin position="151"/>
        <end position="173"/>
    </location>
</feature>
<evidence type="ECO:0000256" key="8">
    <source>
        <dbReference type="RuleBase" id="RU363032"/>
    </source>
</evidence>
<evidence type="ECO:0000259" key="9">
    <source>
        <dbReference type="PROSITE" id="PS50928"/>
    </source>
</evidence>
<keyword evidence="6 8" id="KW-1133">Transmembrane helix</keyword>
<dbReference type="PANTHER" id="PTHR30450:SF1">
    <property type="entry name" value="D-METHIONINE TRANSPORT SYSTEM PERMEASE PROTEIN METI-RELATED"/>
    <property type="match status" value="1"/>
</dbReference>
<dbReference type="EMBL" id="CP081864">
    <property type="protein sequence ID" value="QZN96823.1"/>
    <property type="molecule type" value="Genomic_DNA"/>
</dbReference>
<keyword evidence="7 8" id="KW-0472">Membrane</keyword>
<dbReference type="PROSITE" id="PS50928">
    <property type="entry name" value="ABC_TM1"/>
    <property type="match status" value="1"/>
</dbReference>
<dbReference type="RefSeq" id="WP_222159839.1">
    <property type="nucleotide sequence ID" value="NZ_CP081864.1"/>
</dbReference>
<dbReference type="Pfam" id="PF00528">
    <property type="entry name" value="BPD_transp_1"/>
    <property type="match status" value="1"/>
</dbReference>
<sequence>MQGRLSWDEFIALMWNATLETGYMVGLAALFTVLIGLPLGVVLFITRSDGVAPLSWLNRGLGAVINVGRSLPFVVLLIALIPLTRLIVGTTLGSTAAIVPITIGAFPFFSRVVENALDEVDRGRIEAIQSMGGSLWHVIGKVLLPEALPTILAGVTLTVVLLIGFSSMAGVIGGGGLGDLAIRYGYQRFNDQVMAGTVVVLVILVQGVQSFGDRLVRALSHRR</sequence>
<protein>
    <submittedName>
        <fullName evidence="10">ABC transporter permease</fullName>
    </submittedName>
</protein>
<dbReference type="SUPFAM" id="SSF161098">
    <property type="entry name" value="MetI-like"/>
    <property type="match status" value="1"/>
</dbReference>
<comment type="subcellular location">
    <subcellularLocation>
        <location evidence="1">Cell inner membrane</location>
        <topology evidence="1">Multi-pass membrane protein</topology>
    </subcellularLocation>
    <subcellularLocation>
        <location evidence="8">Cell membrane</location>
        <topology evidence="8">Multi-pass membrane protein</topology>
    </subcellularLocation>
</comment>
<evidence type="ECO:0000313" key="11">
    <source>
        <dbReference type="Proteomes" id="UP000825886"/>
    </source>
</evidence>
<name>A0ABX9ANR3_9ENTR</name>
<evidence type="ECO:0000256" key="6">
    <source>
        <dbReference type="ARBA" id="ARBA00022989"/>
    </source>
</evidence>
<evidence type="ECO:0000256" key="4">
    <source>
        <dbReference type="ARBA" id="ARBA00022519"/>
    </source>
</evidence>